<evidence type="ECO:0000313" key="2">
    <source>
        <dbReference type="EMBL" id="VTS32160.1"/>
    </source>
</evidence>
<dbReference type="STRING" id="873448.STRPO_1943"/>
<feature type="domain" description="SGNH hydrolase-type esterase" evidence="1">
    <location>
        <begin position="52"/>
        <end position="262"/>
    </location>
</feature>
<evidence type="ECO:0000259" key="1">
    <source>
        <dbReference type="Pfam" id="PF13472"/>
    </source>
</evidence>
<name>A0A4U9YWN3_9STRE</name>
<dbReference type="InterPro" id="IPR013830">
    <property type="entry name" value="SGNH_hydro"/>
</dbReference>
<dbReference type="Gene3D" id="3.40.50.1110">
    <property type="entry name" value="SGNH hydrolase"/>
    <property type="match status" value="1"/>
</dbReference>
<dbReference type="InterPro" id="IPR036514">
    <property type="entry name" value="SGNH_hydro_sf"/>
</dbReference>
<dbReference type="GO" id="GO:0004622">
    <property type="term" value="F:phosphatidylcholine lysophospholipase activity"/>
    <property type="evidence" value="ECO:0007669"/>
    <property type="project" value="TreeGrafter"/>
</dbReference>
<organism evidence="2 3">
    <name type="scientific">Streptococcus pseudoporcinus</name>
    <dbReference type="NCBI Taxonomy" id="361101"/>
    <lineage>
        <taxon>Bacteria</taxon>
        <taxon>Bacillati</taxon>
        <taxon>Bacillota</taxon>
        <taxon>Bacilli</taxon>
        <taxon>Lactobacillales</taxon>
        <taxon>Streptococcaceae</taxon>
        <taxon>Streptococcus</taxon>
    </lineage>
</organism>
<evidence type="ECO:0000313" key="3">
    <source>
        <dbReference type="Proteomes" id="UP000304914"/>
    </source>
</evidence>
<dbReference type="InterPro" id="IPR051532">
    <property type="entry name" value="Ester_Hydrolysis_Enzymes"/>
</dbReference>
<dbReference type="PANTHER" id="PTHR30383">
    <property type="entry name" value="THIOESTERASE 1/PROTEASE 1/LYSOPHOSPHOLIPASE L1"/>
    <property type="match status" value="1"/>
</dbReference>
<gene>
    <name evidence="2" type="ORF">NCTC5385_01598</name>
</gene>
<sequence length="280" mass="31667">MNKKGLLKGSLCFVLAFLAFSLVLHLLIPRSRPQLKASDFFNQEKIQINYIAIGDSLTEGVGDSTNQGGFIPLLSKDLESHYHVIINAQNYGISGNTSQQILNRMLSDEALKSDLKKAQIMTLTVGGNDVLAVIRKHLSHLEIATFDQPMTEYQERLSKIITLAKKANKDIRIYVLGIYNPFYLNFPEITKMQDVVDNWNHKTKITLSQFNHVHFVPINDQLYKGIDGKEGIVHSEGDKKSVLNDVLYAGDHFHPNNIGYQIMSDAVLEAIKKHEKKLKY</sequence>
<dbReference type="RefSeq" id="WP_138068732.1">
    <property type="nucleotide sequence ID" value="NZ_LR594035.1"/>
</dbReference>
<dbReference type="EMBL" id="LR594035">
    <property type="protein sequence ID" value="VTS32160.1"/>
    <property type="molecule type" value="Genomic_DNA"/>
</dbReference>
<dbReference type="Proteomes" id="UP000304914">
    <property type="component" value="Chromosome"/>
</dbReference>
<dbReference type="Pfam" id="PF13472">
    <property type="entry name" value="Lipase_GDSL_2"/>
    <property type="match status" value="1"/>
</dbReference>
<keyword evidence="2" id="KW-0378">Hydrolase</keyword>
<proteinExistence type="predicted"/>
<dbReference type="AlphaFoldDB" id="A0A4U9YWN3"/>
<reference evidence="2 3" key="1">
    <citation type="submission" date="2019-05" db="EMBL/GenBank/DDBJ databases">
        <authorList>
            <consortium name="Pathogen Informatics"/>
        </authorList>
    </citation>
    <scope>NUCLEOTIDE SEQUENCE [LARGE SCALE GENOMIC DNA]</scope>
    <source>
        <strain evidence="2 3">NCTC5385</strain>
    </source>
</reference>
<dbReference type="CDD" id="cd04506">
    <property type="entry name" value="SGNH_hydrolase_YpmR_like"/>
    <property type="match status" value="1"/>
</dbReference>
<dbReference type="SUPFAM" id="SSF52266">
    <property type="entry name" value="SGNH hydrolase"/>
    <property type="match status" value="1"/>
</dbReference>
<protein>
    <submittedName>
        <fullName evidence="2">GDSL-like lipase/acylhydrolase protein</fullName>
    </submittedName>
</protein>
<dbReference type="PANTHER" id="PTHR30383:SF27">
    <property type="entry name" value="SPORE GERMINATION LIPASE LIPC"/>
    <property type="match status" value="1"/>
</dbReference>
<accession>A0A4U9YWN3</accession>